<dbReference type="PATRIC" id="fig|86662.25.peg.3168"/>
<gene>
    <name evidence="2" type="ORF">BWGOE8_31070</name>
</gene>
<organism evidence="2 3">
    <name type="scientific">Bacillus mycoides</name>
    <dbReference type="NCBI Taxonomy" id="1405"/>
    <lineage>
        <taxon>Bacteria</taxon>
        <taxon>Bacillati</taxon>
        <taxon>Bacillota</taxon>
        <taxon>Bacilli</taxon>
        <taxon>Bacillales</taxon>
        <taxon>Bacillaceae</taxon>
        <taxon>Bacillus</taxon>
        <taxon>Bacillus cereus group</taxon>
    </lineage>
</organism>
<evidence type="ECO:0000313" key="3">
    <source>
        <dbReference type="Proteomes" id="UP000175706"/>
    </source>
</evidence>
<sequence length="166" mass="18578">MTVINNKNKEAFHSTPSNQNTYHFLSEKLTVLVSGEQTNGEYSIAHVIEPPKLGPPLHIHKDEDEAFYILKGQFTFFVGDEIIEASAGDYVFAPRCIPHRFVSGSEQSEFIVTTTPAGFDRFIKQLGTPVSKNAPLPEVKPPSLEELQKLVKVSETFNITYPDLKI</sequence>
<accession>A0A1E8B5X9</accession>
<dbReference type="PANTHER" id="PTHR36440">
    <property type="entry name" value="PUTATIVE (AFU_ORTHOLOGUE AFUA_8G07350)-RELATED"/>
    <property type="match status" value="1"/>
</dbReference>
<dbReference type="InterPro" id="IPR013096">
    <property type="entry name" value="Cupin_2"/>
</dbReference>
<reference evidence="2 3" key="1">
    <citation type="submission" date="2016-05" db="EMBL/GenBank/DDBJ databases">
        <title>Bacillus thuringiensis and Bacillus weihenstephanensis as novel biocontrol agents of wilt causing Verticillium species.</title>
        <authorList>
            <person name="Hollensteiner J."/>
            <person name="Wemheuer F."/>
            <person name="Harting R."/>
            <person name="Kolarzyk A."/>
            <person name="Diaz-Valerio S."/>
            <person name="Poehlein A."/>
            <person name="Brzuszkiewicz E."/>
            <person name="Nesemann K."/>
            <person name="Braus-Stromeyer S."/>
            <person name="Braus G."/>
            <person name="Daniel R."/>
            <person name="Liesegang H."/>
        </authorList>
    </citation>
    <scope>NUCLEOTIDE SEQUENCE [LARGE SCALE GENOMIC DNA]</scope>
    <source>
        <strain evidence="2 3">GOE8</strain>
    </source>
</reference>
<dbReference type="RefSeq" id="WP_070143900.1">
    <property type="nucleotide sequence ID" value="NZ_LXLT01000040.1"/>
</dbReference>
<name>A0A1E8B5X9_BACMY</name>
<protein>
    <recommendedName>
        <fullName evidence="1">Cupin type-2 domain-containing protein</fullName>
    </recommendedName>
</protein>
<evidence type="ECO:0000259" key="1">
    <source>
        <dbReference type="Pfam" id="PF07883"/>
    </source>
</evidence>
<dbReference type="AlphaFoldDB" id="A0A1E8B5X9"/>
<dbReference type="Proteomes" id="UP000175706">
    <property type="component" value="Unassembled WGS sequence"/>
</dbReference>
<dbReference type="SUPFAM" id="SSF51182">
    <property type="entry name" value="RmlC-like cupins"/>
    <property type="match status" value="1"/>
</dbReference>
<comment type="caution">
    <text evidence="2">The sequence shown here is derived from an EMBL/GenBank/DDBJ whole genome shotgun (WGS) entry which is preliminary data.</text>
</comment>
<dbReference type="InterPro" id="IPR011051">
    <property type="entry name" value="RmlC_Cupin_sf"/>
</dbReference>
<proteinExistence type="predicted"/>
<dbReference type="PANTHER" id="PTHR36440:SF1">
    <property type="entry name" value="PUTATIVE (AFU_ORTHOLOGUE AFUA_8G07350)-RELATED"/>
    <property type="match status" value="1"/>
</dbReference>
<dbReference type="Pfam" id="PF07883">
    <property type="entry name" value="Cupin_2"/>
    <property type="match status" value="1"/>
</dbReference>
<evidence type="ECO:0000313" key="2">
    <source>
        <dbReference type="EMBL" id="OFD77747.1"/>
    </source>
</evidence>
<dbReference type="EMBL" id="LXLT01000040">
    <property type="protein sequence ID" value="OFD77747.1"/>
    <property type="molecule type" value="Genomic_DNA"/>
</dbReference>
<dbReference type="InterPro" id="IPR014710">
    <property type="entry name" value="RmlC-like_jellyroll"/>
</dbReference>
<feature type="domain" description="Cupin type-2" evidence="1">
    <location>
        <begin position="49"/>
        <end position="108"/>
    </location>
</feature>
<dbReference type="Gene3D" id="2.60.120.10">
    <property type="entry name" value="Jelly Rolls"/>
    <property type="match status" value="1"/>
</dbReference>
<dbReference type="InterPro" id="IPR053146">
    <property type="entry name" value="QDO-like"/>
</dbReference>